<dbReference type="EMBL" id="MWQN01000006">
    <property type="protein sequence ID" value="OPC76577.1"/>
    <property type="molecule type" value="Genomic_DNA"/>
</dbReference>
<evidence type="ECO:0000313" key="1">
    <source>
        <dbReference type="EMBL" id="OPC76577.1"/>
    </source>
</evidence>
<dbReference type="Proteomes" id="UP000190037">
    <property type="component" value="Unassembled WGS sequence"/>
</dbReference>
<sequence length="87" mass="9418">MSVGRVEVSRAPGVLQAADLRGELLERCRDVVGLGRVDELDRGLELEQVAPRGYWVRTAVSLASPFGVSTIGSLPGRSIFRVQVPRS</sequence>
<keyword evidence="2" id="KW-1185">Reference proteome</keyword>
<gene>
    <name evidence="1" type="ORF">B4N89_47110</name>
</gene>
<organism evidence="1 2">
    <name type="scientific">Embleya scabrispora</name>
    <dbReference type="NCBI Taxonomy" id="159449"/>
    <lineage>
        <taxon>Bacteria</taxon>
        <taxon>Bacillati</taxon>
        <taxon>Actinomycetota</taxon>
        <taxon>Actinomycetes</taxon>
        <taxon>Kitasatosporales</taxon>
        <taxon>Streptomycetaceae</taxon>
        <taxon>Embleya</taxon>
    </lineage>
</organism>
<reference evidence="1 2" key="1">
    <citation type="submission" date="2017-03" db="EMBL/GenBank/DDBJ databases">
        <title>Draft genome sequence of Streptomyces scabrisporus NF3, endophyte isolated from Amphipterygium adstringens.</title>
        <authorList>
            <person name="Vazquez M."/>
            <person name="Ceapa C.D."/>
            <person name="Rodriguez Luna D."/>
            <person name="Sanchez Esquivel S."/>
        </authorList>
    </citation>
    <scope>NUCLEOTIDE SEQUENCE [LARGE SCALE GENOMIC DNA]</scope>
    <source>
        <strain evidence="1 2">NF3</strain>
    </source>
</reference>
<protein>
    <submittedName>
        <fullName evidence="1">Uncharacterized protein</fullName>
    </submittedName>
</protein>
<comment type="caution">
    <text evidence="1">The sequence shown here is derived from an EMBL/GenBank/DDBJ whole genome shotgun (WGS) entry which is preliminary data.</text>
</comment>
<accession>A0A1T3NIA8</accession>
<dbReference type="STRING" id="159449.B4N89_47110"/>
<dbReference type="AlphaFoldDB" id="A0A1T3NIA8"/>
<name>A0A1T3NIA8_9ACTN</name>
<proteinExistence type="predicted"/>
<evidence type="ECO:0000313" key="2">
    <source>
        <dbReference type="Proteomes" id="UP000190037"/>
    </source>
</evidence>